<dbReference type="InterPro" id="IPR000210">
    <property type="entry name" value="BTB/POZ_dom"/>
</dbReference>
<evidence type="ECO:0000256" key="1">
    <source>
        <dbReference type="SAM" id="Coils"/>
    </source>
</evidence>
<protein>
    <submittedName>
        <fullName evidence="3">Kelch repeat and BTB domain-containing protein 1</fullName>
    </submittedName>
</protein>
<dbReference type="Gene3D" id="3.30.710.10">
    <property type="entry name" value="Potassium Channel Kv1.1, Chain A"/>
    <property type="match status" value="1"/>
</dbReference>
<sequence>MVIYLHCLEAQWPHGMDLFNHGDQLPKFSEPWNFSDTVLVVEDKRFHVHRSILAISSPVFNTMFQSSFKEATSTEIPFPGKKAEKIYELLCMIYPFPLQISDQHDVRSLLELSREYQISKLSARCEERLLQKQSSVELVILAQEFSLTRLLEKCLASLARMNIQELKNSPNFDNIEAENLVSLLNNHLRWLKEQHAREIRQLREQFLKEKGRALEIANELNSCWGYNKLPIRGCACASYTKSCDNCCTVLEKFVKTKCGELIEALQQNV</sequence>
<dbReference type="PANTHER" id="PTHR22744:SF17">
    <property type="entry name" value="BTB DOMAIN-CONTAINING PROTEIN"/>
    <property type="match status" value="1"/>
</dbReference>
<proteinExistence type="predicted"/>
<comment type="caution">
    <text evidence="3">The sequence shown here is derived from an EMBL/GenBank/DDBJ whole genome shotgun (WGS) entry which is preliminary data.</text>
</comment>
<dbReference type="AlphaFoldDB" id="A0A2B4S7G1"/>
<dbReference type="Pfam" id="PF00651">
    <property type="entry name" value="BTB"/>
    <property type="match status" value="1"/>
</dbReference>
<keyword evidence="1" id="KW-0175">Coiled coil</keyword>
<reference evidence="4" key="1">
    <citation type="journal article" date="2017" name="bioRxiv">
        <title>Comparative analysis of the genomes of Stylophora pistillata and Acropora digitifera provides evidence for extensive differences between species of corals.</title>
        <authorList>
            <person name="Voolstra C.R."/>
            <person name="Li Y."/>
            <person name="Liew Y.J."/>
            <person name="Baumgarten S."/>
            <person name="Zoccola D."/>
            <person name="Flot J.-F."/>
            <person name="Tambutte S."/>
            <person name="Allemand D."/>
            <person name="Aranda M."/>
        </authorList>
    </citation>
    <scope>NUCLEOTIDE SEQUENCE [LARGE SCALE GENOMIC DNA]</scope>
</reference>
<feature type="coiled-coil region" evidence="1">
    <location>
        <begin position="185"/>
        <end position="212"/>
    </location>
</feature>
<dbReference type="PROSITE" id="PS50097">
    <property type="entry name" value="BTB"/>
    <property type="match status" value="1"/>
</dbReference>
<organism evidence="3 4">
    <name type="scientific">Stylophora pistillata</name>
    <name type="common">Smooth cauliflower coral</name>
    <dbReference type="NCBI Taxonomy" id="50429"/>
    <lineage>
        <taxon>Eukaryota</taxon>
        <taxon>Metazoa</taxon>
        <taxon>Cnidaria</taxon>
        <taxon>Anthozoa</taxon>
        <taxon>Hexacorallia</taxon>
        <taxon>Scleractinia</taxon>
        <taxon>Astrocoeniina</taxon>
        <taxon>Pocilloporidae</taxon>
        <taxon>Stylophora</taxon>
    </lineage>
</organism>
<evidence type="ECO:0000313" key="3">
    <source>
        <dbReference type="EMBL" id="PFX24537.1"/>
    </source>
</evidence>
<dbReference type="SMART" id="SM00225">
    <property type="entry name" value="BTB"/>
    <property type="match status" value="1"/>
</dbReference>
<evidence type="ECO:0000259" key="2">
    <source>
        <dbReference type="PROSITE" id="PS50097"/>
    </source>
</evidence>
<dbReference type="Proteomes" id="UP000225706">
    <property type="component" value="Unassembled WGS sequence"/>
</dbReference>
<evidence type="ECO:0000313" key="4">
    <source>
        <dbReference type="Proteomes" id="UP000225706"/>
    </source>
</evidence>
<keyword evidence="4" id="KW-1185">Reference proteome</keyword>
<accession>A0A2B4S7G1</accession>
<gene>
    <name evidence="3" type="primary">KBTB1</name>
    <name evidence="3" type="ORF">AWC38_SpisGene10861</name>
</gene>
<dbReference type="OrthoDB" id="6018035at2759"/>
<dbReference type="PANTHER" id="PTHR22744">
    <property type="entry name" value="HELIX LOOP HELIX PROTEIN 21-RELATED"/>
    <property type="match status" value="1"/>
</dbReference>
<dbReference type="CDD" id="cd18186">
    <property type="entry name" value="BTB_POZ_ZBTB_KLHL-like"/>
    <property type="match status" value="1"/>
</dbReference>
<feature type="domain" description="BTB" evidence="2">
    <location>
        <begin position="35"/>
        <end position="102"/>
    </location>
</feature>
<dbReference type="InterPro" id="IPR011333">
    <property type="entry name" value="SKP1/BTB/POZ_sf"/>
</dbReference>
<dbReference type="SUPFAM" id="SSF54695">
    <property type="entry name" value="POZ domain"/>
    <property type="match status" value="1"/>
</dbReference>
<name>A0A2B4S7G1_STYPI</name>
<dbReference type="EMBL" id="LSMT01000174">
    <property type="protein sequence ID" value="PFX24537.1"/>
    <property type="molecule type" value="Genomic_DNA"/>
</dbReference>